<dbReference type="PROSITE" id="PS00108">
    <property type="entry name" value="PROTEIN_KINASE_ST"/>
    <property type="match status" value="1"/>
</dbReference>
<dbReference type="InterPro" id="IPR000719">
    <property type="entry name" value="Prot_kinase_dom"/>
</dbReference>
<dbReference type="Gene3D" id="1.10.510.10">
    <property type="entry name" value="Transferase(Phosphotransferase) domain 1"/>
    <property type="match status" value="1"/>
</dbReference>
<proteinExistence type="inferred from homology"/>
<protein>
    <submittedName>
        <fullName evidence="8">Serine/threonine-protein kinase CHK1 like protein</fullName>
    </submittedName>
</protein>
<feature type="domain" description="Protein kinase" evidence="7">
    <location>
        <begin position="4"/>
        <end position="256"/>
    </location>
</feature>
<dbReference type="PROSITE" id="PS50011">
    <property type="entry name" value="PROTEIN_KINASE_DOM"/>
    <property type="match status" value="1"/>
</dbReference>
<evidence type="ECO:0000256" key="1">
    <source>
        <dbReference type="ARBA" id="ARBA00010791"/>
    </source>
</evidence>
<gene>
    <name evidence="8" type="primary">CHK1</name>
    <name evidence="8" type="ORF">TCON_0614</name>
</gene>
<evidence type="ECO:0000256" key="5">
    <source>
        <dbReference type="ARBA" id="ARBA00022777"/>
    </source>
</evidence>
<accession>A0ABQ7I168</accession>
<dbReference type="InterPro" id="IPR011009">
    <property type="entry name" value="Kinase-like_dom_sf"/>
</dbReference>
<evidence type="ECO:0000313" key="8">
    <source>
        <dbReference type="EMBL" id="KAF7684189.1"/>
    </source>
</evidence>
<keyword evidence="3" id="KW-0808">Transferase</keyword>
<keyword evidence="5 8" id="KW-0418">Kinase</keyword>
<evidence type="ECO:0000313" key="9">
    <source>
        <dbReference type="Proteomes" id="UP001516464"/>
    </source>
</evidence>
<name>A0ABQ7I168_9MICR</name>
<dbReference type="Pfam" id="PF00069">
    <property type="entry name" value="Pkinase"/>
    <property type="match status" value="1"/>
</dbReference>
<dbReference type="SUPFAM" id="SSF56112">
    <property type="entry name" value="Protein kinase-like (PK-like)"/>
    <property type="match status" value="1"/>
</dbReference>
<dbReference type="EMBL" id="SBIQ01000024">
    <property type="protein sequence ID" value="KAF7684189.1"/>
    <property type="molecule type" value="Genomic_DNA"/>
</dbReference>
<dbReference type="PANTHER" id="PTHR24346:SF82">
    <property type="entry name" value="KP78A-RELATED"/>
    <property type="match status" value="1"/>
</dbReference>
<keyword evidence="2" id="KW-0723">Serine/threonine-protein kinase</keyword>
<organism evidence="8 9">
    <name type="scientific">Astathelohania contejeani</name>
    <dbReference type="NCBI Taxonomy" id="164912"/>
    <lineage>
        <taxon>Eukaryota</taxon>
        <taxon>Fungi</taxon>
        <taxon>Fungi incertae sedis</taxon>
        <taxon>Microsporidia</taxon>
        <taxon>Astathelohaniidae</taxon>
        <taxon>Astathelohania</taxon>
    </lineage>
</organism>
<evidence type="ECO:0000259" key="7">
    <source>
        <dbReference type="PROSITE" id="PS50011"/>
    </source>
</evidence>
<dbReference type="Proteomes" id="UP001516464">
    <property type="component" value="Unassembled WGS sequence"/>
</dbReference>
<reference evidence="8 9" key="1">
    <citation type="submission" date="2019-01" db="EMBL/GenBank/DDBJ databases">
        <title>Genomes sequencing and comparative genomics of infectious freshwater microsporidia, Cucumispora dikerogammari and Thelohania contejeani.</title>
        <authorList>
            <person name="Cormier A."/>
            <person name="Giraud I."/>
            <person name="Wattier R."/>
            <person name="Teixeira M."/>
            <person name="Grandjean F."/>
            <person name="Rigaud T."/>
            <person name="Cordaux R."/>
        </authorList>
    </citation>
    <scope>NUCLEOTIDE SEQUENCE [LARGE SCALE GENOMIC DNA]</scope>
    <source>
        <strain evidence="8">T1</strain>
        <tissue evidence="8">Spores</tissue>
    </source>
</reference>
<keyword evidence="9" id="KW-1185">Reference proteome</keyword>
<dbReference type="GO" id="GO:0016301">
    <property type="term" value="F:kinase activity"/>
    <property type="evidence" value="ECO:0007669"/>
    <property type="project" value="UniProtKB-KW"/>
</dbReference>
<keyword evidence="4" id="KW-0547">Nucleotide-binding</keyword>
<sequence length="406" mass="46556">MKNYRILETLATGSTGVVKHCIDANGISYVVKIVKKKDRAEQAIHKEIKIHRTLKHKNIIKFIEYFENSTEFSLVIEKASGELFDLIEPDVGIHPTLANFYFRQLIAALKYLHGKGICHRDIKPENILLDMNGNLLLSDFGFSTLFIYKGKRRKLSTVAGSYHYMAPEIFDGAYDGEKVDIWSCGVVLLVISTGVTPWEKPILTDKKYELYTQMKYHNYPPFTNLESEVLHLVKTLCCVDPNKRLKLFEIESHPWFKRMNKLMGDDGLCVDKSLLASFYTHEQNKIIPFSQPENLAQKFVLTPEFTSSQPSVSTMGLPSLKRIYVNTTVKEAMSNIKKIFNEIVVPFDNQDNGVISFKTVDSKRNPLLGHVSAKKLDNMTCLDFRRLRGDCIEFKRFINVVIDQLK</sequence>
<evidence type="ECO:0000256" key="3">
    <source>
        <dbReference type="ARBA" id="ARBA00022679"/>
    </source>
</evidence>
<dbReference type="SMART" id="SM00220">
    <property type="entry name" value="S_TKc"/>
    <property type="match status" value="1"/>
</dbReference>
<dbReference type="InterPro" id="IPR008271">
    <property type="entry name" value="Ser/Thr_kinase_AS"/>
</dbReference>
<evidence type="ECO:0000256" key="2">
    <source>
        <dbReference type="ARBA" id="ARBA00022527"/>
    </source>
</evidence>
<evidence type="ECO:0000256" key="6">
    <source>
        <dbReference type="ARBA" id="ARBA00022840"/>
    </source>
</evidence>
<dbReference type="PANTHER" id="PTHR24346">
    <property type="entry name" value="MAP/MICROTUBULE AFFINITY-REGULATING KINASE"/>
    <property type="match status" value="1"/>
</dbReference>
<comment type="similarity">
    <text evidence="1">Belongs to the protein kinase superfamily. CAMK Ser/Thr protein kinase family. NIM1 subfamily.</text>
</comment>
<evidence type="ECO:0000256" key="4">
    <source>
        <dbReference type="ARBA" id="ARBA00022741"/>
    </source>
</evidence>
<comment type="caution">
    <text evidence="8">The sequence shown here is derived from an EMBL/GenBank/DDBJ whole genome shotgun (WGS) entry which is preliminary data.</text>
</comment>
<keyword evidence="6" id="KW-0067">ATP-binding</keyword>